<proteinExistence type="predicted"/>
<dbReference type="EMBL" id="LBMM01010330">
    <property type="protein sequence ID" value="KMQ87533.1"/>
    <property type="molecule type" value="Genomic_DNA"/>
</dbReference>
<dbReference type="AlphaFoldDB" id="A0A0J7KAV0"/>
<gene>
    <name evidence="1" type="ORF">RF55_13154</name>
</gene>
<dbReference type="InterPro" id="IPR052709">
    <property type="entry name" value="Transposase-MT_Hybrid"/>
</dbReference>
<protein>
    <recommendedName>
        <fullName evidence="3">Mos1 transposase HTH domain-containing protein</fullName>
    </recommendedName>
</protein>
<evidence type="ECO:0000313" key="2">
    <source>
        <dbReference type="Proteomes" id="UP000036403"/>
    </source>
</evidence>
<dbReference type="PaxDb" id="67767-A0A0J7KAV0"/>
<dbReference type="PANTHER" id="PTHR46060">
    <property type="entry name" value="MARINER MOS1 TRANSPOSASE-LIKE PROTEIN"/>
    <property type="match status" value="1"/>
</dbReference>
<sequence>MLQKTYGESCMSKTQAYEWYKAFKKGREVVVDLPRSGRPSTATNDKNIDKIKELVLENRHISLRKLA</sequence>
<evidence type="ECO:0008006" key="3">
    <source>
        <dbReference type="Google" id="ProtNLM"/>
    </source>
</evidence>
<keyword evidence="2" id="KW-1185">Reference proteome</keyword>
<dbReference type="Gene3D" id="1.10.10.1450">
    <property type="match status" value="1"/>
</dbReference>
<dbReference type="STRING" id="67767.A0A0J7KAV0"/>
<name>A0A0J7KAV0_LASNI</name>
<dbReference type="Proteomes" id="UP000036403">
    <property type="component" value="Unassembled WGS sequence"/>
</dbReference>
<reference evidence="1 2" key="1">
    <citation type="submission" date="2015-04" db="EMBL/GenBank/DDBJ databases">
        <title>Lasius niger genome sequencing.</title>
        <authorList>
            <person name="Konorov E.A."/>
            <person name="Nikitin M.A."/>
            <person name="Kirill M.V."/>
            <person name="Chang P."/>
        </authorList>
    </citation>
    <scope>NUCLEOTIDE SEQUENCE [LARGE SCALE GENOMIC DNA]</scope>
    <source>
        <tissue evidence="1">Whole</tissue>
    </source>
</reference>
<dbReference type="PANTHER" id="PTHR46060:SF1">
    <property type="entry name" value="MARINER MOS1 TRANSPOSASE-LIKE PROTEIN"/>
    <property type="match status" value="1"/>
</dbReference>
<accession>A0A0J7KAV0</accession>
<evidence type="ECO:0000313" key="1">
    <source>
        <dbReference type="EMBL" id="KMQ87533.1"/>
    </source>
</evidence>
<comment type="caution">
    <text evidence="1">The sequence shown here is derived from an EMBL/GenBank/DDBJ whole genome shotgun (WGS) entry which is preliminary data.</text>
</comment>
<organism evidence="1 2">
    <name type="scientific">Lasius niger</name>
    <name type="common">Black garden ant</name>
    <dbReference type="NCBI Taxonomy" id="67767"/>
    <lineage>
        <taxon>Eukaryota</taxon>
        <taxon>Metazoa</taxon>
        <taxon>Ecdysozoa</taxon>
        <taxon>Arthropoda</taxon>
        <taxon>Hexapoda</taxon>
        <taxon>Insecta</taxon>
        <taxon>Pterygota</taxon>
        <taxon>Neoptera</taxon>
        <taxon>Endopterygota</taxon>
        <taxon>Hymenoptera</taxon>
        <taxon>Apocrita</taxon>
        <taxon>Aculeata</taxon>
        <taxon>Formicoidea</taxon>
        <taxon>Formicidae</taxon>
        <taxon>Formicinae</taxon>
        <taxon>Lasius</taxon>
        <taxon>Lasius</taxon>
    </lineage>
</organism>
<dbReference type="OrthoDB" id="7537251at2759"/>